<dbReference type="PROSITE" id="PS51257">
    <property type="entry name" value="PROKAR_LIPOPROTEIN"/>
    <property type="match status" value="1"/>
</dbReference>
<reference evidence="2" key="1">
    <citation type="submission" date="2022-07" db="EMBL/GenBank/DDBJ databases">
        <title>Genome sequencing of Photobacterium atrarenae GJH2-4.</title>
        <authorList>
            <person name="Park S.-J."/>
        </authorList>
    </citation>
    <scope>NUCLEOTIDE SEQUENCE</scope>
    <source>
        <strain evidence="2">GJH2-4</strain>
    </source>
</reference>
<protein>
    <recommendedName>
        <fullName evidence="4">Lipoprotein</fullName>
    </recommendedName>
</protein>
<accession>A0ABY5GQ38</accession>
<name>A0ABY5GQ38_9GAMM</name>
<dbReference type="EMBL" id="CP101509">
    <property type="protein sequence ID" value="UTV30403.1"/>
    <property type="molecule type" value="Genomic_DNA"/>
</dbReference>
<dbReference type="Gene3D" id="1.10.287.700">
    <property type="entry name" value="Helix hairpin bin"/>
    <property type="match status" value="1"/>
</dbReference>
<sequence length="261" mass="28814">MKIKALSILIAALSCLSAPTHASWETLKETAAEIGEKVSEGSKKAWENITEFSKEAWDSVSEWGRDAFNTAGEWTDASIEKGKAWLKAGEEKLDEMLAPETPEEARLALDTMADTAMVRLFNEHPSVKLLFDQAYGYAVFDSRQFSLVLHTNQGAGVAINRQNDQRTYMKMFGAGLAAGIGGSFYQQIILFEDQERFEQFIRDGWEATSEIGVVAGTESAELTAKYNGGMAIYQIDEKGLLLDAKIAGSKYWIDTDLSPSQ</sequence>
<proteinExistence type="predicted"/>
<evidence type="ECO:0000313" key="2">
    <source>
        <dbReference type="EMBL" id="UTV30403.1"/>
    </source>
</evidence>
<keyword evidence="3" id="KW-1185">Reference proteome</keyword>
<organism evidence="2 3">
    <name type="scientific">Photobacterium atrarenae</name>
    <dbReference type="NCBI Taxonomy" id="865757"/>
    <lineage>
        <taxon>Bacteria</taxon>
        <taxon>Pseudomonadati</taxon>
        <taxon>Pseudomonadota</taxon>
        <taxon>Gammaproteobacteria</taxon>
        <taxon>Vibrionales</taxon>
        <taxon>Vibrionaceae</taxon>
        <taxon>Photobacterium</taxon>
    </lineage>
</organism>
<gene>
    <name evidence="2" type="ORF">NNL38_17655</name>
</gene>
<feature type="signal peptide" evidence="1">
    <location>
        <begin position="1"/>
        <end position="22"/>
    </location>
</feature>
<evidence type="ECO:0000256" key="1">
    <source>
        <dbReference type="SAM" id="SignalP"/>
    </source>
</evidence>
<evidence type="ECO:0008006" key="4">
    <source>
        <dbReference type="Google" id="ProtNLM"/>
    </source>
</evidence>
<dbReference type="Proteomes" id="UP001057998">
    <property type="component" value="Chromosome 2"/>
</dbReference>
<evidence type="ECO:0000313" key="3">
    <source>
        <dbReference type="Proteomes" id="UP001057998"/>
    </source>
</evidence>
<keyword evidence="1" id="KW-0732">Signal</keyword>
<feature type="chain" id="PRO_5046329293" description="Lipoprotein" evidence="1">
    <location>
        <begin position="23"/>
        <end position="261"/>
    </location>
</feature>